<dbReference type="SUPFAM" id="SSF55620">
    <property type="entry name" value="Tetrahydrobiopterin biosynthesis enzymes-like"/>
    <property type="match status" value="1"/>
</dbReference>
<organism evidence="8 9">
    <name type="scientific">Selenobaculum gibii</name>
    <dbReference type="NCBI Taxonomy" id="3054208"/>
    <lineage>
        <taxon>Bacteria</taxon>
        <taxon>Bacillati</taxon>
        <taxon>Bacillota</taxon>
        <taxon>Negativicutes</taxon>
        <taxon>Selenomonadales</taxon>
        <taxon>Selenomonadaceae</taxon>
        <taxon>Selenobaculum</taxon>
    </lineage>
</organism>
<evidence type="ECO:0000313" key="8">
    <source>
        <dbReference type="EMBL" id="WIW71567.1"/>
    </source>
</evidence>
<keyword evidence="5 6" id="KW-0456">Lyase</keyword>
<dbReference type="InterPro" id="IPR006157">
    <property type="entry name" value="FolB_dom"/>
</dbReference>
<name>A0A9Y2ERT6_9FIRM</name>
<dbReference type="GO" id="GO:0046656">
    <property type="term" value="P:folic acid biosynthetic process"/>
    <property type="evidence" value="ECO:0007669"/>
    <property type="project" value="UniProtKB-UniRule"/>
</dbReference>
<dbReference type="InterPro" id="IPR043133">
    <property type="entry name" value="GTP-CH-I_C/QueF"/>
</dbReference>
<dbReference type="GO" id="GO:0004150">
    <property type="term" value="F:dihydroneopterin aldolase activity"/>
    <property type="evidence" value="ECO:0007669"/>
    <property type="project" value="UniProtKB-UniRule"/>
</dbReference>
<dbReference type="NCBIfam" id="TIGR00526">
    <property type="entry name" value="folB_dom"/>
    <property type="match status" value="1"/>
</dbReference>
<dbReference type="Pfam" id="PF02152">
    <property type="entry name" value="FolB"/>
    <property type="match status" value="1"/>
</dbReference>
<dbReference type="Gene3D" id="3.30.1130.10">
    <property type="match status" value="1"/>
</dbReference>
<dbReference type="EMBL" id="CP120678">
    <property type="protein sequence ID" value="WIW71567.1"/>
    <property type="molecule type" value="Genomic_DNA"/>
</dbReference>
<dbReference type="GO" id="GO:0046654">
    <property type="term" value="P:tetrahydrofolate biosynthetic process"/>
    <property type="evidence" value="ECO:0007669"/>
    <property type="project" value="UniProtKB-UniRule"/>
</dbReference>
<comment type="function">
    <text evidence="6">Catalyzes the conversion of 7,8-dihydroneopterin to 6-hydroxymethyl-7,8-dihydropterin.</text>
</comment>
<evidence type="ECO:0000313" key="9">
    <source>
        <dbReference type="Proteomes" id="UP001243623"/>
    </source>
</evidence>
<comment type="similarity">
    <text evidence="3 6">Belongs to the DHNA family.</text>
</comment>
<dbReference type="RefSeq" id="WP_147667986.1">
    <property type="nucleotide sequence ID" value="NZ_CP120678.1"/>
</dbReference>
<dbReference type="EC" id="4.1.2.25" evidence="6"/>
<comment type="pathway">
    <text evidence="2 6">Cofactor biosynthesis; tetrahydrofolate biosynthesis; 2-amino-4-hydroxy-6-hydroxymethyl-7,8-dihydropteridine diphosphate from 7,8-dihydroneopterin triphosphate: step 3/4.</text>
</comment>
<feature type="domain" description="Dihydroneopterin aldolase/epimerase" evidence="7">
    <location>
        <begin position="4"/>
        <end position="117"/>
    </location>
</feature>
<keyword evidence="4 6" id="KW-0289">Folate biosynthesis</keyword>
<dbReference type="InterPro" id="IPR006156">
    <property type="entry name" value="Dihydroneopterin_aldolase"/>
</dbReference>
<sequence length="122" mass="14172">MNKILIDNVMFYGFHGVYEYEREQGQKFYYDIEMYCNDITAAQTDDLTKGVDYIHVYQLVKDIAENKRFQLLEALTMHMADKILEACPVVAKAVVRVRKYGVPIAGPINFVQVESIRDRKAE</sequence>
<dbReference type="PANTHER" id="PTHR42844">
    <property type="entry name" value="DIHYDRONEOPTERIN ALDOLASE 1-RELATED"/>
    <property type="match status" value="1"/>
</dbReference>
<evidence type="ECO:0000256" key="3">
    <source>
        <dbReference type="ARBA" id="ARBA00005708"/>
    </source>
</evidence>
<evidence type="ECO:0000256" key="6">
    <source>
        <dbReference type="RuleBase" id="RU362079"/>
    </source>
</evidence>
<comment type="catalytic activity">
    <reaction evidence="1 6">
        <text>7,8-dihydroneopterin = 6-hydroxymethyl-7,8-dihydropterin + glycolaldehyde</text>
        <dbReference type="Rhea" id="RHEA:10540"/>
        <dbReference type="ChEBI" id="CHEBI:17001"/>
        <dbReference type="ChEBI" id="CHEBI:17071"/>
        <dbReference type="ChEBI" id="CHEBI:44841"/>
        <dbReference type="EC" id="4.1.2.25"/>
    </reaction>
</comment>
<dbReference type="AlphaFoldDB" id="A0A9Y2ERT6"/>
<dbReference type="NCBIfam" id="TIGR00525">
    <property type="entry name" value="folB"/>
    <property type="match status" value="1"/>
</dbReference>
<gene>
    <name evidence="8" type="primary">folB</name>
    <name evidence="8" type="ORF">P3F81_04490</name>
</gene>
<protein>
    <recommendedName>
        <fullName evidence="6">7,8-dihydroneopterin aldolase</fullName>
        <ecNumber evidence="6">4.1.2.25</ecNumber>
    </recommendedName>
</protein>
<proteinExistence type="inferred from homology"/>
<evidence type="ECO:0000256" key="2">
    <source>
        <dbReference type="ARBA" id="ARBA00005013"/>
    </source>
</evidence>
<evidence type="ECO:0000256" key="1">
    <source>
        <dbReference type="ARBA" id="ARBA00001353"/>
    </source>
</evidence>
<dbReference type="SMART" id="SM00905">
    <property type="entry name" value="FolB"/>
    <property type="match status" value="1"/>
</dbReference>
<accession>A0A9Y2ERT6</accession>
<dbReference type="KEGG" id="sgbi:P3F81_04490"/>
<dbReference type="GO" id="GO:0005737">
    <property type="term" value="C:cytoplasm"/>
    <property type="evidence" value="ECO:0007669"/>
    <property type="project" value="TreeGrafter"/>
</dbReference>
<keyword evidence="9" id="KW-1185">Reference proteome</keyword>
<evidence type="ECO:0000259" key="7">
    <source>
        <dbReference type="SMART" id="SM00905"/>
    </source>
</evidence>
<dbReference type="Proteomes" id="UP001243623">
    <property type="component" value="Chromosome"/>
</dbReference>
<evidence type="ECO:0000256" key="5">
    <source>
        <dbReference type="ARBA" id="ARBA00023239"/>
    </source>
</evidence>
<reference evidence="8" key="1">
    <citation type="submission" date="2023-03" db="EMBL/GenBank/DDBJ databases">
        <title>Selenobaculum gbiensis gen. nov. sp. nov., a new bacterium isolated from the gut microbiota of IBD patient.</title>
        <authorList>
            <person name="Yeo S."/>
            <person name="Park H."/>
            <person name="Huh C.S."/>
        </authorList>
    </citation>
    <scope>NUCLEOTIDE SEQUENCE</scope>
    <source>
        <strain evidence="8">ICN-92133</strain>
    </source>
</reference>
<dbReference type="PANTHER" id="PTHR42844:SF1">
    <property type="entry name" value="DIHYDRONEOPTERIN ALDOLASE 1-RELATED"/>
    <property type="match status" value="1"/>
</dbReference>
<evidence type="ECO:0000256" key="4">
    <source>
        <dbReference type="ARBA" id="ARBA00022909"/>
    </source>
</evidence>